<protein>
    <recommendedName>
        <fullName evidence="1">DNA2/NAM7 helicase helicase domain-containing protein</fullName>
    </recommendedName>
</protein>
<comment type="caution">
    <text evidence="2">The sequence shown here is derived from an EMBL/GenBank/DDBJ whole genome shotgun (WGS) entry which is preliminary data.</text>
</comment>
<dbReference type="AlphaFoldDB" id="A0A811N8T2"/>
<dbReference type="InterPro" id="IPR027417">
    <property type="entry name" value="P-loop_NTPase"/>
</dbReference>
<proteinExistence type="predicted"/>
<gene>
    <name evidence="2" type="ORF">NCGR_LOCUS13410</name>
</gene>
<sequence length="159" mass="17236">MILQKRGLQKRNASIGVVATLFGDKEDVMKLEGNNLMDCGGSEVPDDGLLERHSYSFDTSQSRALALALNKERPVLVIQGPPGTGKTRLLSYLITCVVRRGKRVLVTAPSNAAIDNIVESLSRSGLNIVRVGNPSRISPSVTSMSLGEIVTKRLEKFTQ</sequence>
<dbReference type="PANTHER" id="PTHR43788">
    <property type="entry name" value="DNA2/NAM7 HELICASE FAMILY MEMBER"/>
    <property type="match status" value="1"/>
</dbReference>
<evidence type="ECO:0000259" key="1">
    <source>
        <dbReference type="Pfam" id="PF13086"/>
    </source>
</evidence>
<dbReference type="InterPro" id="IPR050534">
    <property type="entry name" value="Coronavir_polyprotein_1ab"/>
</dbReference>
<dbReference type="PANTHER" id="PTHR43788:SF17">
    <property type="entry name" value="OS09G0130800 PROTEIN"/>
    <property type="match status" value="1"/>
</dbReference>
<dbReference type="InterPro" id="IPR041677">
    <property type="entry name" value="DNA2/NAM7_AAA_11"/>
</dbReference>
<dbReference type="OrthoDB" id="6513042at2759"/>
<dbReference type="SUPFAM" id="SSF52540">
    <property type="entry name" value="P-loop containing nucleoside triphosphate hydrolases"/>
    <property type="match status" value="1"/>
</dbReference>
<name>A0A811N8T2_9POAL</name>
<reference evidence="2" key="1">
    <citation type="submission" date="2020-10" db="EMBL/GenBank/DDBJ databases">
        <authorList>
            <person name="Han B."/>
            <person name="Lu T."/>
            <person name="Zhao Q."/>
            <person name="Huang X."/>
            <person name="Zhao Y."/>
        </authorList>
    </citation>
    <scope>NUCLEOTIDE SEQUENCE</scope>
</reference>
<organism evidence="2 3">
    <name type="scientific">Miscanthus lutarioriparius</name>
    <dbReference type="NCBI Taxonomy" id="422564"/>
    <lineage>
        <taxon>Eukaryota</taxon>
        <taxon>Viridiplantae</taxon>
        <taxon>Streptophyta</taxon>
        <taxon>Embryophyta</taxon>
        <taxon>Tracheophyta</taxon>
        <taxon>Spermatophyta</taxon>
        <taxon>Magnoliopsida</taxon>
        <taxon>Liliopsida</taxon>
        <taxon>Poales</taxon>
        <taxon>Poaceae</taxon>
        <taxon>PACMAD clade</taxon>
        <taxon>Panicoideae</taxon>
        <taxon>Andropogonodae</taxon>
        <taxon>Andropogoneae</taxon>
        <taxon>Saccharinae</taxon>
        <taxon>Miscanthus</taxon>
    </lineage>
</organism>
<dbReference type="EMBL" id="CAJGYO010000003">
    <property type="protein sequence ID" value="CAD6219803.1"/>
    <property type="molecule type" value="Genomic_DNA"/>
</dbReference>
<dbReference type="Pfam" id="PF13086">
    <property type="entry name" value="AAA_11"/>
    <property type="match status" value="1"/>
</dbReference>
<dbReference type="GO" id="GO:0043139">
    <property type="term" value="F:5'-3' DNA helicase activity"/>
    <property type="evidence" value="ECO:0007669"/>
    <property type="project" value="TreeGrafter"/>
</dbReference>
<accession>A0A811N8T2</accession>
<evidence type="ECO:0000313" key="3">
    <source>
        <dbReference type="Proteomes" id="UP000604825"/>
    </source>
</evidence>
<feature type="domain" description="DNA2/NAM7 helicase helicase" evidence="1">
    <location>
        <begin position="57"/>
        <end position="156"/>
    </location>
</feature>
<dbReference type="Proteomes" id="UP000604825">
    <property type="component" value="Unassembled WGS sequence"/>
</dbReference>
<dbReference type="Gene3D" id="3.40.50.300">
    <property type="entry name" value="P-loop containing nucleotide triphosphate hydrolases"/>
    <property type="match status" value="1"/>
</dbReference>
<evidence type="ECO:0000313" key="2">
    <source>
        <dbReference type="EMBL" id="CAD6219803.1"/>
    </source>
</evidence>
<keyword evidence="3" id="KW-1185">Reference proteome</keyword>